<proteinExistence type="predicted"/>
<evidence type="ECO:0000313" key="1">
    <source>
        <dbReference type="EMBL" id="GES91148.1"/>
    </source>
</evidence>
<dbReference type="AlphaFoldDB" id="A0A8H3LM19"/>
<organism evidence="1 2">
    <name type="scientific">Rhizophagus clarus</name>
    <dbReference type="NCBI Taxonomy" id="94130"/>
    <lineage>
        <taxon>Eukaryota</taxon>
        <taxon>Fungi</taxon>
        <taxon>Fungi incertae sedis</taxon>
        <taxon>Mucoromycota</taxon>
        <taxon>Glomeromycotina</taxon>
        <taxon>Glomeromycetes</taxon>
        <taxon>Glomerales</taxon>
        <taxon>Glomeraceae</taxon>
        <taxon>Rhizophagus</taxon>
    </lineage>
</organism>
<gene>
    <name evidence="1" type="ORF">RCL2_001798100</name>
</gene>
<dbReference type="EMBL" id="BLAL01000197">
    <property type="protein sequence ID" value="GES91148.1"/>
    <property type="molecule type" value="Genomic_DNA"/>
</dbReference>
<dbReference type="OrthoDB" id="2384430at2759"/>
<sequence>MNSINTVNIDDSIYKESSQINQNFFKVNILEAAQNIEENIFEEDLSIVIGNLVNLFTQETNKGKDEKIRKQFVLDYFNDYKITNLQEIYNWLLNNQTFSYSIYLLGYFNYHGIGIKINKQNAFKLYQEAAELENMLAQFELVNMYIDGKGIDRDYGMVFELSKKLSEKNFSCGINLLGYLKAFPLFQKAANFGNNTAQQSLALVYEKGHGTEKI</sequence>
<dbReference type="Pfam" id="PF08238">
    <property type="entry name" value="Sel1"/>
    <property type="match status" value="3"/>
</dbReference>
<dbReference type="SMART" id="SM00671">
    <property type="entry name" value="SEL1"/>
    <property type="match status" value="2"/>
</dbReference>
<name>A0A8H3LM19_9GLOM</name>
<dbReference type="SUPFAM" id="SSF81901">
    <property type="entry name" value="HCP-like"/>
    <property type="match status" value="1"/>
</dbReference>
<keyword evidence="1" id="KW-0418">Kinase</keyword>
<dbReference type="Gene3D" id="1.25.40.10">
    <property type="entry name" value="Tetratricopeptide repeat domain"/>
    <property type="match status" value="1"/>
</dbReference>
<accession>A0A8H3LM19</accession>
<dbReference type="InterPro" id="IPR006597">
    <property type="entry name" value="Sel1-like"/>
</dbReference>
<dbReference type="InterPro" id="IPR011990">
    <property type="entry name" value="TPR-like_helical_dom_sf"/>
</dbReference>
<dbReference type="GO" id="GO:0016301">
    <property type="term" value="F:kinase activity"/>
    <property type="evidence" value="ECO:0007669"/>
    <property type="project" value="UniProtKB-KW"/>
</dbReference>
<keyword evidence="1" id="KW-0808">Transferase</keyword>
<evidence type="ECO:0000313" key="2">
    <source>
        <dbReference type="Proteomes" id="UP000615446"/>
    </source>
</evidence>
<dbReference type="Proteomes" id="UP000615446">
    <property type="component" value="Unassembled WGS sequence"/>
</dbReference>
<protein>
    <submittedName>
        <fullName evidence="1">Kinase-like domain-containing protein</fullName>
    </submittedName>
</protein>
<dbReference type="PANTHER" id="PTHR43628:SF1">
    <property type="entry name" value="CHITIN SYNTHASE REGULATORY FACTOR 2-RELATED"/>
    <property type="match status" value="1"/>
</dbReference>
<dbReference type="InterPro" id="IPR052945">
    <property type="entry name" value="Mitotic_Regulator"/>
</dbReference>
<reference evidence="1" key="1">
    <citation type="submission" date="2019-10" db="EMBL/GenBank/DDBJ databases">
        <title>Conservation and host-specific expression of non-tandemly repeated heterogenous ribosome RNA gene in arbuscular mycorrhizal fungi.</title>
        <authorList>
            <person name="Maeda T."/>
            <person name="Kobayashi Y."/>
            <person name="Nakagawa T."/>
            <person name="Ezawa T."/>
            <person name="Yamaguchi K."/>
            <person name="Bino T."/>
            <person name="Nishimoto Y."/>
            <person name="Shigenobu S."/>
            <person name="Kawaguchi M."/>
        </authorList>
    </citation>
    <scope>NUCLEOTIDE SEQUENCE</scope>
    <source>
        <strain evidence="1">HR1</strain>
    </source>
</reference>
<dbReference type="PANTHER" id="PTHR43628">
    <property type="entry name" value="ACTIVATOR OF C KINASE PROTEIN 1-RELATED"/>
    <property type="match status" value="1"/>
</dbReference>
<comment type="caution">
    <text evidence="1">The sequence shown here is derived from an EMBL/GenBank/DDBJ whole genome shotgun (WGS) entry which is preliminary data.</text>
</comment>